<dbReference type="PRINTS" id="PR00080">
    <property type="entry name" value="SDRFAMILY"/>
</dbReference>
<comment type="similarity">
    <text evidence="1">Belongs to the short-chain dehydrogenases/reductases (SDR) family.</text>
</comment>
<dbReference type="AlphaFoldDB" id="A0A381P3Q4"/>
<reference evidence="3" key="1">
    <citation type="submission" date="2018-05" db="EMBL/GenBank/DDBJ databases">
        <authorList>
            <person name="Lanie J.A."/>
            <person name="Ng W.-L."/>
            <person name="Kazmierczak K.M."/>
            <person name="Andrzejewski T.M."/>
            <person name="Davidsen T.M."/>
            <person name="Wayne K.J."/>
            <person name="Tettelin H."/>
            <person name="Glass J.I."/>
            <person name="Rusch D."/>
            <person name="Podicherti R."/>
            <person name="Tsui H.-C.T."/>
            <person name="Winkler M.E."/>
        </authorList>
    </citation>
    <scope>NUCLEOTIDE SEQUENCE</scope>
</reference>
<dbReference type="InterPro" id="IPR020904">
    <property type="entry name" value="Sc_DH/Rdtase_CS"/>
</dbReference>
<dbReference type="Pfam" id="PF13561">
    <property type="entry name" value="adh_short_C2"/>
    <property type="match status" value="1"/>
</dbReference>
<dbReference type="Gene3D" id="3.40.50.720">
    <property type="entry name" value="NAD(P)-binding Rossmann-like Domain"/>
    <property type="match status" value="1"/>
</dbReference>
<dbReference type="InterPro" id="IPR002347">
    <property type="entry name" value="SDR_fam"/>
</dbReference>
<evidence type="ECO:0000259" key="2">
    <source>
        <dbReference type="SMART" id="SM00822"/>
    </source>
</evidence>
<dbReference type="GO" id="GO:0016616">
    <property type="term" value="F:oxidoreductase activity, acting on the CH-OH group of donors, NAD or NADP as acceptor"/>
    <property type="evidence" value="ECO:0007669"/>
    <property type="project" value="UniProtKB-ARBA"/>
</dbReference>
<dbReference type="GO" id="GO:0030497">
    <property type="term" value="P:fatty acid elongation"/>
    <property type="evidence" value="ECO:0007669"/>
    <property type="project" value="TreeGrafter"/>
</dbReference>
<dbReference type="PROSITE" id="PS00061">
    <property type="entry name" value="ADH_SHORT"/>
    <property type="match status" value="1"/>
</dbReference>
<dbReference type="EMBL" id="UINC01000777">
    <property type="protein sequence ID" value="SUZ61067.1"/>
    <property type="molecule type" value="Genomic_DNA"/>
</dbReference>
<dbReference type="InterPro" id="IPR057326">
    <property type="entry name" value="KR_dom"/>
</dbReference>
<evidence type="ECO:0000313" key="3">
    <source>
        <dbReference type="EMBL" id="SUZ61067.1"/>
    </source>
</evidence>
<dbReference type="PANTHER" id="PTHR42760:SF135">
    <property type="entry name" value="BLL7886 PROTEIN"/>
    <property type="match status" value="1"/>
</dbReference>
<dbReference type="SMART" id="SM00822">
    <property type="entry name" value="PKS_KR"/>
    <property type="match status" value="1"/>
</dbReference>
<dbReference type="InterPro" id="IPR036291">
    <property type="entry name" value="NAD(P)-bd_dom_sf"/>
</dbReference>
<protein>
    <recommendedName>
        <fullName evidence="2">Ketoreductase domain-containing protein</fullName>
    </recommendedName>
</protein>
<dbReference type="FunFam" id="3.40.50.720:FF:000084">
    <property type="entry name" value="Short-chain dehydrogenase reductase"/>
    <property type="match status" value="1"/>
</dbReference>
<dbReference type="PRINTS" id="PR00081">
    <property type="entry name" value="GDHRDH"/>
</dbReference>
<dbReference type="PANTHER" id="PTHR42760">
    <property type="entry name" value="SHORT-CHAIN DEHYDROGENASES/REDUCTASES FAMILY MEMBER"/>
    <property type="match status" value="1"/>
</dbReference>
<gene>
    <name evidence="3" type="ORF">METZ01_LOCUS13921</name>
</gene>
<sequence>MGKLDGRLALVTGASRGIGEHCARALSEQGARVGLAARSEEDLIRVAAQLPNDPVVLPADLARPGAGAELASSAVKALGGVDILVNNAGISEIKGEDEMVMRVNYHAPLETTKALIRQMAERGHGSVIHMSSVAGATGVAELPTYGATKAALDSLTRSQAAQLGKFGIRVNAVAPGLIITEMWEEGRKTPGLADGLASHIALGRWGEPEEIGSVVAFLAGDDAAYITGQTILVDGGFHGVTAWGNYF</sequence>
<dbReference type="CDD" id="cd05233">
    <property type="entry name" value="SDR_c"/>
    <property type="match status" value="1"/>
</dbReference>
<name>A0A381P3Q4_9ZZZZ</name>
<dbReference type="SUPFAM" id="SSF51735">
    <property type="entry name" value="NAD(P)-binding Rossmann-fold domains"/>
    <property type="match status" value="1"/>
</dbReference>
<feature type="domain" description="Ketoreductase" evidence="2">
    <location>
        <begin position="7"/>
        <end position="176"/>
    </location>
</feature>
<organism evidence="3">
    <name type="scientific">marine metagenome</name>
    <dbReference type="NCBI Taxonomy" id="408172"/>
    <lineage>
        <taxon>unclassified sequences</taxon>
        <taxon>metagenomes</taxon>
        <taxon>ecological metagenomes</taxon>
    </lineage>
</organism>
<accession>A0A381P3Q4</accession>
<proteinExistence type="inferred from homology"/>
<evidence type="ECO:0000256" key="1">
    <source>
        <dbReference type="ARBA" id="ARBA00006484"/>
    </source>
</evidence>